<keyword evidence="2" id="KW-0813">Transport</keyword>
<dbReference type="GO" id="GO:0140359">
    <property type="term" value="F:ABC-type transporter activity"/>
    <property type="evidence" value="ECO:0007669"/>
    <property type="project" value="InterPro"/>
</dbReference>
<evidence type="ECO:0000256" key="6">
    <source>
        <dbReference type="ARBA" id="ARBA00022989"/>
    </source>
</evidence>
<dbReference type="InterPro" id="IPR050352">
    <property type="entry name" value="ABCG_transporters"/>
</dbReference>
<dbReference type="InterPro" id="IPR003593">
    <property type="entry name" value="AAA+_ATPase"/>
</dbReference>
<evidence type="ECO:0000259" key="10">
    <source>
        <dbReference type="PROSITE" id="PS50893"/>
    </source>
</evidence>
<dbReference type="PANTHER" id="PTHR48041:SF122">
    <property type="entry name" value="ABC TRANSPORTER DOMAIN-CONTAINING PROTEIN"/>
    <property type="match status" value="1"/>
</dbReference>
<accession>E6ZNL0</accession>
<keyword evidence="12" id="KW-1185">Reference proteome</keyword>
<dbReference type="Gene3D" id="3.40.50.300">
    <property type="entry name" value="P-loop containing nucleotide triphosphate hydrolases"/>
    <property type="match status" value="1"/>
</dbReference>
<gene>
    <name evidence="11" type="ORF">sr15178</name>
</gene>
<reference evidence="11 12" key="1">
    <citation type="journal article" date="2010" name="Science">
        <title>Pathogenicity determinants in smut fungi revealed by genome comparison.</title>
        <authorList>
            <person name="Schirawski J."/>
            <person name="Mannhaupt G."/>
            <person name="Muench K."/>
            <person name="Brefort T."/>
            <person name="Schipper K."/>
            <person name="Doehlemann G."/>
            <person name="Di Stasio M."/>
            <person name="Roessel N."/>
            <person name="Mendoza-Mendoza A."/>
            <person name="Pester D."/>
            <person name="Mueller O."/>
            <person name="Winterberg B."/>
            <person name="Meyer E."/>
            <person name="Ghareeb H."/>
            <person name="Wollenberg T."/>
            <person name="Muensterkoetter M."/>
            <person name="Wong P."/>
            <person name="Walter M."/>
            <person name="Stukenbrock E."/>
            <person name="Gueldener U."/>
            <person name="Kahmann R."/>
        </authorList>
    </citation>
    <scope>NUCLEOTIDE SEQUENCE [LARGE SCALE GENOMIC DNA]</scope>
    <source>
        <strain evidence="12">SRZ2</strain>
    </source>
</reference>
<feature type="transmembrane region" description="Helical" evidence="9">
    <location>
        <begin position="735"/>
        <end position="756"/>
    </location>
</feature>
<evidence type="ECO:0000256" key="9">
    <source>
        <dbReference type="SAM" id="Phobius"/>
    </source>
</evidence>
<dbReference type="FunFam" id="3.40.50.300:FF:002389">
    <property type="entry name" value="Related to ATP-binding cassette, sub-family G, member 2"/>
    <property type="match status" value="1"/>
</dbReference>
<dbReference type="InterPro" id="IPR017871">
    <property type="entry name" value="ABC_transporter-like_CS"/>
</dbReference>
<evidence type="ECO:0000256" key="7">
    <source>
        <dbReference type="ARBA" id="ARBA00023136"/>
    </source>
</evidence>
<feature type="transmembrane region" description="Helical" evidence="9">
    <location>
        <begin position="652"/>
        <end position="670"/>
    </location>
</feature>
<feature type="compositionally biased region" description="Low complexity" evidence="8">
    <location>
        <begin position="8"/>
        <end position="50"/>
    </location>
</feature>
<evidence type="ECO:0000256" key="8">
    <source>
        <dbReference type="SAM" id="MobiDB-lite"/>
    </source>
</evidence>
<feature type="domain" description="ABC transporter" evidence="10">
    <location>
        <begin position="141"/>
        <end position="388"/>
    </location>
</feature>
<dbReference type="HOGENOM" id="CLU_000604_57_8_1"/>
<feature type="transmembrane region" description="Helical" evidence="9">
    <location>
        <begin position="507"/>
        <end position="529"/>
    </location>
</feature>
<dbReference type="InterPro" id="IPR003439">
    <property type="entry name" value="ABC_transporter-like_ATP-bd"/>
</dbReference>
<dbReference type="GO" id="GO:0005524">
    <property type="term" value="F:ATP binding"/>
    <property type="evidence" value="ECO:0007669"/>
    <property type="project" value="UniProtKB-KW"/>
</dbReference>
<dbReference type="OrthoDB" id="66620at2759"/>
<evidence type="ECO:0000313" key="12">
    <source>
        <dbReference type="Proteomes" id="UP000008867"/>
    </source>
</evidence>
<feature type="compositionally biased region" description="Low complexity" evidence="8">
    <location>
        <begin position="104"/>
        <end position="113"/>
    </location>
</feature>
<keyword evidence="4" id="KW-0547">Nucleotide-binding</keyword>
<keyword evidence="3 9" id="KW-0812">Transmembrane</keyword>
<feature type="region of interest" description="Disordered" evidence="8">
    <location>
        <begin position="444"/>
        <end position="465"/>
    </location>
</feature>
<comment type="subcellular location">
    <subcellularLocation>
        <location evidence="1">Membrane</location>
        <topology evidence="1">Multi-pass membrane protein</topology>
    </subcellularLocation>
</comment>
<organism evidence="11 12">
    <name type="scientific">Sporisorium reilianum (strain SRZ2)</name>
    <name type="common">Maize head smut fungus</name>
    <dbReference type="NCBI Taxonomy" id="999809"/>
    <lineage>
        <taxon>Eukaryota</taxon>
        <taxon>Fungi</taxon>
        <taxon>Dikarya</taxon>
        <taxon>Basidiomycota</taxon>
        <taxon>Ustilaginomycotina</taxon>
        <taxon>Ustilaginomycetes</taxon>
        <taxon>Ustilaginales</taxon>
        <taxon>Ustilaginaceae</taxon>
        <taxon>Sporisorium</taxon>
    </lineage>
</organism>
<evidence type="ECO:0000256" key="5">
    <source>
        <dbReference type="ARBA" id="ARBA00022840"/>
    </source>
</evidence>
<dbReference type="GO" id="GO:0016020">
    <property type="term" value="C:membrane"/>
    <property type="evidence" value="ECO:0007669"/>
    <property type="project" value="UniProtKB-SubCell"/>
</dbReference>
<dbReference type="PROSITE" id="PS00211">
    <property type="entry name" value="ABC_TRANSPORTER_1"/>
    <property type="match status" value="1"/>
</dbReference>
<keyword evidence="6 9" id="KW-1133">Transmembrane helix</keyword>
<name>E6ZNL0_SPORE</name>
<dbReference type="GO" id="GO:0016887">
    <property type="term" value="F:ATP hydrolysis activity"/>
    <property type="evidence" value="ECO:0007669"/>
    <property type="project" value="InterPro"/>
</dbReference>
<feature type="region of interest" description="Disordered" evidence="8">
    <location>
        <begin position="1"/>
        <end position="73"/>
    </location>
</feature>
<proteinExistence type="predicted"/>
<feature type="non-terminal residue" evidence="11">
    <location>
        <position position="762"/>
    </location>
</feature>
<dbReference type="SMART" id="SM00382">
    <property type="entry name" value="AAA"/>
    <property type="match status" value="1"/>
</dbReference>
<evidence type="ECO:0000256" key="4">
    <source>
        <dbReference type="ARBA" id="ARBA00022741"/>
    </source>
</evidence>
<dbReference type="eggNOG" id="KOG0061">
    <property type="taxonomic scope" value="Eukaryota"/>
</dbReference>
<feature type="transmembrane region" description="Helical" evidence="9">
    <location>
        <begin position="619"/>
        <end position="640"/>
    </location>
</feature>
<evidence type="ECO:0000256" key="3">
    <source>
        <dbReference type="ARBA" id="ARBA00022692"/>
    </source>
</evidence>
<feature type="region of interest" description="Disordered" evidence="8">
    <location>
        <begin position="100"/>
        <end position="128"/>
    </location>
</feature>
<dbReference type="InterPro" id="IPR027417">
    <property type="entry name" value="P-loop_NTPase"/>
</dbReference>
<keyword evidence="5 11" id="KW-0067">ATP-binding</keyword>
<sequence length="762" mass="83651">MSADHPLQQQQHQQDLLATSSSPSTFAATHAMRSASSSSISTPAAPASVAGGAMIDSPHSSASSPAKQPAGVQSGANYFSWRDITYDVLLSKARRKEIKQNGGAASSSASSAAQGSTTQEKVSDAEQGIATPSHDDEQVLAEYNQVFPHLPPLDPMRRRVLNGVSGHVQKGEMVAILGASGAGKTSLLSVLSARLDKSSDIAGQVLFQGQQRDAATWKRLTGFVEQDDLMFSALTVHETLQYSADLRLPKRLYNKRERQQRVHDSIAMLRLEKCKDTRIGGPNQRGVSGGERKRVAVGTELVADVSVLLLDEPTSGLDAFAALNLVKNLKEITRERDLYTLMTIHQPSWNIFKHFDKVILLTRGQVYYSGPPTLAPAWFASLDHNVPEGVNPADYYITIAENYEKTNAAERRVRGLLSSWRANGDSFVAQHSAAELALTASNNTDASSKLQQEQQQRPVEMDRRPSRIVTKTSDGSDLAGSWPNSWLHELYVLTHRCAMLIFKDPTIVIASFAQNLVLLIIIGFAFFRLDSDQGGALARIGALFIIPVNASFAVLFPILAIFPLQRNIMLRERSAGTYRISSFYLSKIVTEVPNQLVQRLLFYVVVYWMVGLRQGAGAFFVWLAINVLQVGTAIGLGLVIGCGAPSIELANVFAPVINVVFLLFGGNLLPLSSIPPWFIWLHWISPITYTYSALAQNEFRGLRFTCTADSQQCYRTGQDVLDQYDLQTFTIAENAGFLGAITVTFLLIGYVLLRWLGRPSFR</sequence>
<dbReference type="Pfam" id="PF00005">
    <property type="entry name" value="ABC_tran"/>
    <property type="match status" value="1"/>
</dbReference>
<dbReference type="PROSITE" id="PS50893">
    <property type="entry name" value="ABC_TRANSPORTER_2"/>
    <property type="match status" value="1"/>
</dbReference>
<protein>
    <submittedName>
        <fullName evidence="11">Related to ATP-binding cassette, sub-family G, member 2 (N-terminal)</fullName>
    </submittedName>
</protein>
<evidence type="ECO:0000313" key="11">
    <source>
        <dbReference type="EMBL" id="CBQ68861.1"/>
    </source>
</evidence>
<dbReference type="VEuPathDB" id="FungiDB:sr15178"/>
<dbReference type="PANTHER" id="PTHR48041">
    <property type="entry name" value="ABC TRANSPORTER G FAMILY MEMBER 28"/>
    <property type="match status" value="1"/>
</dbReference>
<dbReference type="AlphaFoldDB" id="E6ZNL0"/>
<dbReference type="SUPFAM" id="SSF52540">
    <property type="entry name" value="P-loop containing nucleoside triphosphate hydrolases"/>
    <property type="match status" value="1"/>
</dbReference>
<dbReference type="InterPro" id="IPR013525">
    <property type="entry name" value="ABC2_TM"/>
</dbReference>
<evidence type="ECO:0000256" key="2">
    <source>
        <dbReference type="ARBA" id="ARBA00022448"/>
    </source>
</evidence>
<evidence type="ECO:0000256" key="1">
    <source>
        <dbReference type="ARBA" id="ARBA00004141"/>
    </source>
</evidence>
<feature type="transmembrane region" description="Helical" evidence="9">
    <location>
        <begin position="541"/>
        <end position="562"/>
    </location>
</feature>
<keyword evidence="7 9" id="KW-0472">Membrane</keyword>
<dbReference type="Pfam" id="PF01061">
    <property type="entry name" value="ABC2_membrane"/>
    <property type="match status" value="1"/>
</dbReference>
<feature type="compositionally biased region" description="Polar residues" evidence="8">
    <location>
        <begin position="444"/>
        <end position="457"/>
    </location>
</feature>
<dbReference type="Proteomes" id="UP000008867">
    <property type="component" value="Chromosome 12"/>
</dbReference>
<dbReference type="EMBL" id="FQ311433">
    <property type="protein sequence ID" value="CBQ68861.1"/>
    <property type="molecule type" value="Genomic_DNA"/>
</dbReference>